<reference evidence="4" key="1">
    <citation type="submission" date="2018-12" db="EMBL/GenBank/DDBJ databases">
        <title>Bacillus chawlae sp. nov., Bacillus glennii sp. nov., and Bacillus saganii sp. nov. Isolated from the Vehicle Assembly Building at Kennedy Space Center where the Viking Spacecraft were Assembled.</title>
        <authorList>
            <person name="Seuylemezian A."/>
            <person name="Vaishampayan P."/>
        </authorList>
    </citation>
    <scope>NUCLEOTIDE SEQUENCE [LARGE SCALE GENOMIC DNA]</scope>
    <source>
        <strain evidence="4">DSM 13966</strain>
    </source>
</reference>
<feature type="region of interest" description="Disordered" evidence="1">
    <location>
        <begin position="177"/>
        <end position="203"/>
    </location>
</feature>
<protein>
    <submittedName>
        <fullName evidence="3">Uncharacterized protein</fullName>
    </submittedName>
</protein>
<name>A0A427TVE7_9BACI</name>
<feature type="transmembrane region" description="Helical" evidence="2">
    <location>
        <begin position="34"/>
        <end position="51"/>
    </location>
</feature>
<dbReference type="EMBL" id="RSFW01000007">
    <property type="protein sequence ID" value="RSD28458.1"/>
    <property type="molecule type" value="Genomic_DNA"/>
</dbReference>
<feature type="compositionally biased region" description="Polar residues" evidence="1">
    <location>
        <begin position="179"/>
        <end position="197"/>
    </location>
</feature>
<evidence type="ECO:0000313" key="3">
    <source>
        <dbReference type="EMBL" id="RSD28458.1"/>
    </source>
</evidence>
<sequence length="291" mass="33233">MNTKRALWFLASVDLLLLVMHMAGYFILFLKPTGYLIPLAVNLMVLAVVAYRSTRYRKWSTIVGMLVILPIMLIHGFMLLLMDYHFTKIESPLSKHSVVIEYRYFSLGETTYEYHFYKTRFGLIGKRLDDQSINMVIRGTEHPGLDAEGILGVGRAEWITESTIRFPAWKGTKEVHLSADQSDPSRSQEENSGSSEPSRSKNETIAEIEAFIEKAKQNENGYTIEVNGTQLTSRFDETADESWIDVISEGDSGSIPRQQCSRIVANEEHGYYLLEECTHRWEYPLFPLGGE</sequence>
<organism evidence="3 4">
    <name type="scientific">Mesobacillus subterraneus</name>
    <dbReference type="NCBI Taxonomy" id="285983"/>
    <lineage>
        <taxon>Bacteria</taxon>
        <taxon>Bacillati</taxon>
        <taxon>Bacillota</taxon>
        <taxon>Bacilli</taxon>
        <taxon>Bacillales</taxon>
        <taxon>Bacillaceae</taxon>
        <taxon>Mesobacillus</taxon>
    </lineage>
</organism>
<dbReference type="Proteomes" id="UP000279911">
    <property type="component" value="Unassembled WGS sequence"/>
</dbReference>
<evidence type="ECO:0000313" key="4">
    <source>
        <dbReference type="Proteomes" id="UP000279911"/>
    </source>
</evidence>
<evidence type="ECO:0000256" key="1">
    <source>
        <dbReference type="SAM" id="MobiDB-lite"/>
    </source>
</evidence>
<feature type="transmembrane region" description="Helical" evidence="2">
    <location>
        <begin position="63"/>
        <end position="82"/>
    </location>
</feature>
<dbReference type="RefSeq" id="WP_125478930.1">
    <property type="nucleotide sequence ID" value="NZ_RSFW01000007.1"/>
</dbReference>
<evidence type="ECO:0000256" key="2">
    <source>
        <dbReference type="SAM" id="Phobius"/>
    </source>
</evidence>
<keyword evidence="2" id="KW-0812">Transmembrane</keyword>
<dbReference type="AlphaFoldDB" id="A0A427TVE7"/>
<feature type="transmembrane region" description="Helical" evidence="2">
    <location>
        <begin position="7"/>
        <end position="28"/>
    </location>
</feature>
<proteinExistence type="predicted"/>
<comment type="caution">
    <text evidence="3">The sequence shown here is derived from an EMBL/GenBank/DDBJ whole genome shotgun (WGS) entry which is preliminary data.</text>
</comment>
<accession>A0A427TVE7</accession>
<gene>
    <name evidence="3" type="ORF">EJA10_05065</name>
</gene>
<keyword evidence="2" id="KW-1133">Transmembrane helix</keyword>
<dbReference type="OrthoDB" id="2427015at2"/>
<keyword evidence="2" id="KW-0472">Membrane</keyword>